<organism evidence="1 2">
    <name type="scientific">Aulographum hederae CBS 113979</name>
    <dbReference type="NCBI Taxonomy" id="1176131"/>
    <lineage>
        <taxon>Eukaryota</taxon>
        <taxon>Fungi</taxon>
        <taxon>Dikarya</taxon>
        <taxon>Ascomycota</taxon>
        <taxon>Pezizomycotina</taxon>
        <taxon>Dothideomycetes</taxon>
        <taxon>Pleosporomycetidae</taxon>
        <taxon>Aulographales</taxon>
        <taxon>Aulographaceae</taxon>
    </lineage>
</organism>
<keyword evidence="2" id="KW-1185">Reference proteome</keyword>
<evidence type="ECO:0000313" key="2">
    <source>
        <dbReference type="Proteomes" id="UP000800041"/>
    </source>
</evidence>
<sequence length="101" mass="10781">MPSSNLSLDGRGSVSCVSFCLLSFSLTHSPLSLHCSFGIPLCFQTASWAHLSGVLPLFPLSSLHPSVGNRSRIDNGTAIIHNLGSLGRRNIWSVFGALAWT</sequence>
<dbReference type="Proteomes" id="UP000800041">
    <property type="component" value="Unassembled WGS sequence"/>
</dbReference>
<evidence type="ECO:0000313" key="1">
    <source>
        <dbReference type="EMBL" id="KAF1990467.1"/>
    </source>
</evidence>
<reference evidence="1" key="1">
    <citation type="journal article" date="2020" name="Stud. Mycol.">
        <title>101 Dothideomycetes genomes: a test case for predicting lifestyles and emergence of pathogens.</title>
        <authorList>
            <person name="Haridas S."/>
            <person name="Albert R."/>
            <person name="Binder M."/>
            <person name="Bloem J."/>
            <person name="Labutti K."/>
            <person name="Salamov A."/>
            <person name="Andreopoulos B."/>
            <person name="Baker S."/>
            <person name="Barry K."/>
            <person name="Bills G."/>
            <person name="Bluhm B."/>
            <person name="Cannon C."/>
            <person name="Castanera R."/>
            <person name="Culley D."/>
            <person name="Daum C."/>
            <person name="Ezra D."/>
            <person name="Gonzalez J."/>
            <person name="Henrissat B."/>
            <person name="Kuo A."/>
            <person name="Liang C."/>
            <person name="Lipzen A."/>
            <person name="Lutzoni F."/>
            <person name="Magnuson J."/>
            <person name="Mondo S."/>
            <person name="Nolan M."/>
            <person name="Ohm R."/>
            <person name="Pangilinan J."/>
            <person name="Park H.-J."/>
            <person name="Ramirez L."/>
            <person name="Alfaro M."/>
            <person name="Sun H."/>
            <person name="Tritt A."/>
            <person name="Yoshinaga Y."/>
            <person name="Zwiers L.-H."/>
            <person name="Turgeon B."/>
            <person name="Goodwin S."/>
            <person name="Spatafora J."/>
            <person name="Crous P."/>
            <person name="Grigoriev I."/>
        </authorList>
    </citation>
    <scope>NUCLEOTIDE SEQUENCE</scope>
    <source>
        <strain evidence="1">CBS 113979</strain>
    </source>
</reference>
<dbReference type="AlphaFoldDB" id="A0A6G1HBN0"/>
<proteinExistence type="predicted"/>
<protein>
    <submittedName>
        <fullName evidence="1">Uncharacterized protein</fullName>
    </submittedName>
</protein>
<dbReference type="EMBL" id="ML977142">
    <property type="protein sequence ID" value="KAF1990467.1"/>
    <property type="molecule type" value="Genomic_DNA"/>
</dbReference>
<name>A0A6G1HBN0_9PEZI</name>
<accession>A0A6G1HBN0</accession>
<gene>
    <name evidence="1" type="ORF">K402DRAFT_229592</name>
</gene>